<dbReference type="OrthoDB" id="3390157at2"/>
<sequence length="215" mass="23431">MQRDRRNVRLSLASLDVLGSDSELRAQVEHAMREAESRPMPDAFAGHDRTGTITVRVNAAGQVEDVSIGRDWRTHLGLDGAAQALFAAYMAAVQATLEAVALQALQRDRSASPPAAQADADEVDEHLWLRHTWRTLHEIDADLERLTHAQPPQAEETISSPQGSLTLHVRGGSVTAITGDVARLARLDASQLRYEAIDVLRAFDLAHPRNGEAPA</sequence>
<evidence type="ECO:0000313" key="1">
    <source>
        <dbReference type="EMBL" id="SCL58349.1"/>
    </source>
</evidence>
<organism evidence="1 2">
    <name type="scientific">Micromonospora eburnea</name>
    <dbReference type="NCBI Taxonomy" id="227316"/>
    <lineage>
        <taxon>Bacteria</taxon>
        <taxon>Bacillati</taxon>
        <taxon>Actinomycetota</taxon>
        <taxon>Actinomycetes</taxon>
        <taxon>Micromonosporales</taxon>
        <taxon>Micromonosporaceae</taxon>
        <taxon>Micromonospora</taxon>
    </lineage>
</organism>
<dbReference type="Proteomes" id="UP000199696">
    <property type="component" value="Unassembled WGS sequence"/>
</dbReference>
<name>A0A1C6UX17_9ACTN</name>
<proteinExistence type="predicted"/>
<reference evidence="2" key="1">
    <citation type="submission" date="2016-06" db="EMBL/GenBank/DDBJ databases">
        <authorList>
            <person name="Varghese N."/>
            <person name="Submissions Spin"/>
        </authorList>
    </citation>
    <scope>NUCLEOTIDE SEQUENCE [LARGE SCALE GENOMIC DNA]</scope>
    <source>
        <strain evidence="2">DSM 44814</strain>
    </source>
</reference>
<dbReference type="AlphaFoldDB" id="A0A1C6UX17"/>
<gene>
    <name evidence="1" type="ORF">GA0070604_3813</name>
</gene>
<accession>A0A1C6UX17</accession>
<protein>
    <recommendedName>
        <fullName evidence="3">YbaB/EbfC DNA-binding family protein</fullName>
    </recommendedName>
</protein>
<evidence type="ECO:0008006" key="3">
    <source>
        <dbReference type="Google" id="ProtNLM"/>
    </source>
</evidence>
<dbReference type="STRING" id="227316.GA0070604_3813"/>
<keyword evidence="2" id="KW-1185">Reference proteome</keyword>
<dbReference type="EMBL" id="FMHY01000002">
    <property type="protein sequence ID" value="SCL58349.1"/>
    <property type="molecule type" value="Genomic_DNA"/>
</dbReference>
<dbReference type="RefSeq" id="WP_091119929.1">
    <property type="nucleotide sequence ID" value="NZ_FMHY01000002.1"/>
</dbReference>
<evidence type="ECO:0000313" key="2">
    <source>
        <dbReference type="Proteomes" id="UP000199696"/>
    </source>
</evidence>